<dbReference type="PANTHER" id="PTHR11220:SF1">
    <property type="entry name" value="HEME-BINDING PROTEIN 2"/>
    <property type="match status" value="1"/>
</dbReference>
<proteinExistence type="inferred from homology"/>
<evidence type="ECO:0000313" key="3">
    <source>
        <dbReference type="EMBL" id="EEN44156.1"/>
    </source>
</evidence>
<comment type="similarity">
    <text evidence="1">Belongs to the HEBP family.</text>
</comment>
<evidence type="ECO:0000256" key="1">
    <source>
        <dbReference type="ARBA" id="ARBA00009817"/>
    </source>
</evidence>
<dbReference type="Pfam" id="PF04832">
    <property type="entry name" value="SOUL"/>
    <property type="match status" value="1"/>
</dbReference>
<dbReference type="AlphaFoldDB" id="C3ZTA9"/>
<organism>
    <name type="scientific">Branchiostoma floridae</name>
    <name type="common">Florida lancelet</name>
    <name type="synonym">Amphioxus</name>
    <dbReference type="NCBI Taxonomy" id="7739"/>
    <lineage>
        <taxon>Eukaryota</taxon>
        <taxon>Metazoa</taxon>
        <taxon>Chordata</taxon>
        <taxon>Cephalochordata</taxon>
        <taxon>Leptocardii</taxon>
        <taxon>Amphioxiformes</taxon>
        <taxon>Branchiostomatidae</taxon>
        <taxon>Branchiostoma</taxon>
    </lineage>
</organism>
<dbReference type="InterPro" id="IPR011256">
    <property type="entry name" value="Reg_factor_effector_dom_sf"/>
</dbReference>
<dbReference type="FunFam" id="3.20.80.10:FF:000019">
    <property type="entry name" value="Uncharacterized protein"/>
    <property type="match status" value="1"/>
</dbReference>
<dbReference type="EMBL" id="GG666677">
    <property type="protein sequence ID" value="EEN44156.1"/>
    <property type="molecule type" value="Genomic_DNA"/>
</dbReference>
<protein>
    <submittedName>
        <fullName evidence="3">Uncharacterized protein</fullName>
    </submittedName>
</protein>
<dbReference type="InterPro" id="IPR006917">
    <property type="entry name" value="SOUL_heme-bd"/>
</dbReference>
<keyword evidence="2" id="KW-0732">Signal</keyword>
<accession>C3ZTA9</accession>
<feature type="chain" id="PRO_5002937218" evidence="2">
    <location>
        <begin position="27"/>
        <end position="592"/>
    </location>
</feature>
<dbReference type="SUPFAM" id="SSF55136">
    <property type="entry name" value="Probable bacterial effector-binding domain"/>
    <property type="match status" value="3"/>
</dbReference>
<reference evidence="3" key="1">
    <citation type="journal article" date="2008" name="Nature">
        <title>The amphioxus genome and the evolution of the chordate karyotype.</title>
        <authorList>
            <consortium name="US DOE Joint Genome Institute (JGI-PGF)"/>
            <person name="Putnam N.H."/>
            <person name="Butts T."/>
            <person name="Ferrier D.E.K."/>
            <person name="Furlong R.F."/>
            <person name="Hellsten U."/>
            <person name="Kawashima T."/>
            <person name="Robinson-Rechavi M."/>
            <person name="Shoguchi E."/>
            <person name="Terry A."/>
            <person name="Yu J.-K."/>
            <person name="Benito-Gutierrez E.L."/>
            <person name="Dubchak I."/>
            <person name="Garcia-Fernandez J."/>
            <person name="Gibson-Brown J.J."/>
            <person name="Grigoriev I.V."/>
            <person name="Horton A.C."/>
            <person name="de Jong P.J."/>
            <person name="Jurka J."/>
            <person name="Kapitonov V.V."/>
            <person name="Kohara Y."/>
            <person name="Kuroki Y."/>
            <person name="Lindquist E."/>
            <person name="Lucas S."/>
            <person name="Osoegawa K."/>
            <person name="Pennacchio L.A."/>
            <person name="Salamov A.A."/>
            <person name="Satou Y."/>
            <person name="Sauka-Spengler T."/>
            <person name="Schmutz J."/>
            <person name="Shin-I T."/>
            <person name="Toyoda A."/>
            <person name="Bronner-Fraser M."/>
            <person name="Fujiyama A."/>
            <person name="Holland L.Z."/>
            <person name="Holland P.W.H."/>
            <person name="Satoh N."/>
            <person name="Rokhsar D.S."/>
        </authorList>
    </citation>
    <scope>NUCLEOTIDE SEQUENCE [LARGE SCALE GENOMIC DNA]</scope>
    <source>
        <strain evidence="3">S238N-H82</strain>
        <tissue evidence="3">Testes</tissue>
    </source>
</reference>
<name>C3ZTA9_BRAFL</name>
<sequence length="592" mass="66764">MTVEVTMASKVLLSAILLISVGVCHGDHHADYSQSKPTSAEGDVEHVCNGECPEYELLCSTPEYDVRRYKSALWVSTTVPHLSLSQASARGRKLLHDYFGGANDKHLKMSHTSPMVTQTREPSESPVREITVSLLLPKKVAKNPPKPTDPWVVIDLVPETIMYVKKFGGRSPRVGFVADREAHNFFKTLKANKEPHPGEDGYYYVAQYGSEDSSDHDMHNEIWVFALNERTYKWLEFNDLTADGEGLPQCLHGNEEPMTWEKMEQSHIPLLTRERCSTTYCQAPKKCPKYETSEVKGVDDKSIQLKHYKDMRALGYIPPTCYFDTAIHASAGPLLKSLDNAGVPASDVAGTITVAIEKREELDGKSSCQKLYNVWYFAGGGTRSQEDRNMLENENGFRTPKTVEAVHHGKTAGSSPIYTKCFGGNAYYEPITITSTAKLLMERLRDQKKCFLGDHVGVWEFHPQSRLFDHYNEITVFADLDCSEQEGRPPFTFHLPVSKDYSRTEARPSLGHQCDTHECPETTTIMGLENNLQIFEYKSANWFYSKSPSKSCSNEEAFHKALNPLLSYLNGKNENNSRIDMTRPLYGQARDI</sequence>
<feature type="signal peptide" evidence="2">
    <location>
        <begin position="1"/>
        <end position="26"/>
    </location>
</feature>
<dbReference type="FunFam" id="3.20.80.10:FF:000002">
    <property type="entry name" value="Heme-binding protein 2"/>
    <property type="match status" value="1"/>
</dbReference>
<dbReference type="InParanoid" id="C3ZTA9"/>
<gene>
    <name evidence="3" type="ORF">BRAFLDRAFT_118872</name>
</gene>
<evidence type="ECO:0000256" key="2">
    <source>
        <dbReference type="SAM" id="SignalP"/>
    </source>
</evidence>
<dbReference type="Gene3D" id="3.20.80.10">
    <property type="entry name" value="Regulatory factor, effector binding domain"/>
    <property type="match status" value="3"/>
</dbReference>
<dbReference type="PANTHER" id="PTHR11220">
    <property type="entry name" value="HEME-BINDING PROTEIN-RELATED"/>
    <property type="match status" value="1"/>
</dbReference>
<dbReference type="eggNOG" id="ENOG502RYD7">
    <property type="taxonomic scope" value="Eukaryota"/>
</dbReference>